<keyword evidence="3" id="KW-1185">Reference proteome</keyword>
<dbReference type="KEGG" id="jte:ASJ30_10715"/>
<dbReference type="CDD" id="cd07716">
    <property type="entry name" value="RNaseZ_short-form-like_MBL-fold"/>
    <property type="match status" value="1"/>
</dbReference>
<dbReference type="Gene3D" id="3.60.15.10">
    <property type="entry name" value="Ribonuclease Z/Hydroxyacylglutathione hydrolase-like"/>
    <property type="match status" value="1"/>
</dbReference>
<gene>
    <name evidence="2" type="ORF">ASJ30_10715</name>
</gene>
<keyword evidence="2" id="KW-0378">Hydrolase</keyword>
<evidence type="ECO:0000259" key="1">
    <source>
        <dbReference type="SMART" id="SM00849"/>
    </source>
</evidence>
<dbReference type="RefSeq" id="WP_072625091.1">
    <property type="nucleotide sequence ID" value="NZ_CP013290.1"/>
</dbReference>
<organism evidence="2 3">
    <name type="scientific">Janibacter indicus</name>
    <dbReference type="NCBI Taxonomy" id="857417"/>
    <lineage>
        <taxon>Bacteria</taxon>
        <taxon>Bacillati</taxon>
        <taxon>Actinomycetota</taxon>
        <taxon>Actinomycetes</taxon>
        <taxon>Micrococcales</taxon>
        <taxon>Intrasporangiaceae</taxon>
        <taxon>Janibacter</taxon>
    </lineage>
</organism>
<name>A0A1L3MHS0_9MICO</name>
<evidence type="ECO:0000313" key="2">
    <source>
        <dbReference type="EMBL" id="APH01937.1"/>
    </source>
</evidence>
<sequence>MRLTVVGCSGSFAGPESPASCYLVTAEHEGRTWRIVLDLGNGALGALQRHADPADLDAVVLSHLHPDHCIDLTGMYVTRTYRPEGALTERLPVYGPAGAAERLAAAYEGIDEAGMTGVLDFRRLSTSVPTHIGPFVVRPFLVNHPVEAYGFRVEADGRVLAYSGDTDACDALTPLFADADLVLVDSAFVEGRDEARGIHLTGRRAAEAAVAAGGVGRLMLTHIPAWNDPEVCRAEAAAVWPGEVELARPDATYDV</sequence>
<protein>
    <submittedName>
        <fullName evidence="2">Metal-dependent hydrolase</fullName>
    </submittedName>
</protein>
<dbReference type="AlphaFoldDB" id="A0A1L3MHS0"/>
<proteinExistence type="predicted"/>
<dbReference type="GO" id="GO:0042781">
    <property type="term" value="F:3'-tRNA processing endoribonuclease activity"/>
    <property type="evidence" value="ECO:0007669"/>
    <property type="project" value="TreeGrafter"/>
</dbReference>
<accession>A0A1L3MHS0</accession>
<dbReference type="InterPro" id="IPR001279">
    <property type="entry name" value="Metallo-B-lactamas"/>
</dbReference>
<dbReference type="SUPFAM" id="SSF56281">
    <property type="entry name" value="Metallo-hydrolase/oxidoreductase"/>
    <property type="match status" value="1"/>
</dbReference>
<reference evidence="2 3" key="1">
    <citation type="submission" date="2015-11" db="EMBL/GenBank/DDBJ databases">
        <authorList>
            <person name="Zhang Y."/>
            <person name="Guo Z."/>
        </authorList>
    </citation>
    <scope>NUCLEOTIDE SEQUENCE [LARGE SCALE GENOMIC DNA]</scope>
    <source>
        <strain evidence="2 3">YFY001</strain>
    </source>
</reference>
<dbReference type="Pfam" id="PF12706">
    <property type="entry name" value="Lactamase_B_2"/>
    <property type="match status" value="1"/>
</dbReference>
<feature type="domain" description="Metallo-beta-lactamase" evidence="1">
    <location>
        <begin position="18"/>
        <end position="222"/>
    </location>
</feature>
<evidence type="ECO:0000313" key="3">
    <source>
        <dbReference type="Proteomes" id="UP000182938"/>
    </source>
</evidence>
<dbReference type="InterPro" id="IPR036866">
    <property type="entry name" value="RibonucZ/Hydroxyglut_hydro"/>
</dbReference>
<dbReference type="SMART" id="SM00849">
    <property type="entry name" value="Lactamase_B"/>
    <property type="match status" value="1"/>
</dbReference>
<dbReference type="EMBL" id="CP013290">
    <property type="protein sequence ID" value="APH01937.1"/>
    <property type="molecule type" value="Genomic_DNA"/>
</dbReference>
<dbReference type="Proteomes" id="UP000182938">
    <property type="component" value="Chromosome"/>
</dbReference>
<dbReference type="PANTHER" id="PTHR46018:SF4">
    <property type="entry name" value="METALLO-HYDROLASE YHFI-RELATED"/>
    <property type="match status" value="1"/>
</dbReference>
<dbReference type="PANTHER" id="PTHR46018">
    <property type="entry name" value="ZINC PHOSPHODIESTERASE ELAC PROTEIN 1"/>
    <property type="match status" value="1"/>
</dbReference>